<reference evidence="1 2" key="1">
    <citation type="submission" date="2020-01" db="EMBL/GenBank/DDBJ databases">
        <title>Genome sequence of Arachis hypogaea, cultivar Shitouqi.</title>
        <authorList>
            <person name="Zhuang W."/>
            <person name="Chen H."/>
            <person name="Varshney R."/>
            <person name="Wang D."/>
            <person name="Ming R."/>
        </authorList>
    </citation>
    <scope>NUCLEOTIDE SEQUENCE [LARGE SCALE GENOMIC DNA]</scope>
    <source>
        <tissue evidence="1">Young leaf</tissue>
    </source>
</reference>
<organism evidence="1 2">
    <name type="scientific">Arachis hypogaea</name>
    <name type="common">Peanut</name>
    <dbReference type="NCBI Taxonomy" id="3818"/>
    <lineage>
        <taxon>Eukaryota</taxon>
        <taxon>Viridiplantae</taxon>
        <taxon>Streptophyta</taxon>
        <taxon>Embryophyta</taxon>
        <taxon>Tracheophyta</taxon>
        <taxon>Spermatophyta</taxon>
        <taxon>Magnoliopsida</taxon>
        <taxon>eudicotyledons</taxon>
        <taxon>Gunneridae</taxon>
        <taxon>Pentapetalae</taxon>
        <taxon>rosids</taxon>
        <taxon>fabids</taxon>
        <taxon>Fabales</taxon>
        <taxon>Fabaceae</taxon>
        <taxon>Papilionoideae</taxon>
        <taxon>50 kb inversion clade</taxon>
        <taxon>dalbergioids sensu lato</taxon>
        <taxon>Dalbergieae</taxon>
        <taxon>Pterocarpus clade</taxon>
        <taxon>Arachis</taxon>
    </lineage>
</organism>
<evidence type="ECO:0000313" key="2">
    <source>
        <dbReference type="Proteomes" id="UP000464620"/>
    </source>
</evidence>
<dbReference type="AlphaFoldDB" id="A0A6B9VA01"/>
<accession>A0A6B9VA01</accession>
<protein>
    <submittedName>
        <fullName evidence="1">Uncharacterized protein</fullName>
    </submittedName>
</protein>
<evidence type="ECO:0000313" key="1">
    <source>
        <dbReference type="EMBL" id="QHN77521.1"/>
    </source>
</evidence>
<sequence length="60" mass="6814">MLITLSLSSVGMVQGSSRKLLAPTFPDFGSYDFPPFPPVTDWPEYKFIMNKFYYTTKPAS</sequence>
<name>A0A6B9VA01_ARAHY</name>
<proteinExistence type="predicted"/>
<dbReference type="EMBL" id="CP031001">
    <property type="protein sequence ID" value="QHN77521.1"/>
    <property type="molecule type" value="Genomic_DNA"/>
</dbReference>
<gene>
    <name evidence="1" type="ORF">DS421_19g653440</name>
</gene>
<dbReference type="Proteomes" id="UP000464620">
    <property type="component" value="Chromosome B09"/>
</dbReference>
<dbReference type="Gramene" id="arahy.Tifrunner.gnm2.ann2.Ah19g246800.1">
    <property type="protein sequence ID" value="arahy.Tifrunner.gnm2.ann2.Ah19g246800.1-CDS-1"/>
    <property type="gene ID" value="arahy.Tifrunner.gnm2.ann2.Ah19g246800"/>
</dbReference>